<name>A0A369QCB4_9SPHN</name>
<comment type="caution">
    <text evidence="1">The sequence shown here is derived from an EMBL/GenBank/DDBJ whole genome shotgun (WGS) entry which is preliminary data.</text>
</comment>
<dbReference type="RefSeq" id="WP_115366947.1">
    <property type="nucleotide sequence ID" value="NZ_QBKA01000002.1"/>
</dbReference>
<keyword evidence="2" id="KW-1185">Reference proteome</keyword>
<evidence type="ECO:0000313" key="2">
    <source>
        <dbReference type="Proteomes" id="UP000253727"/>
    </source>
</evidence>
<dbReference type="EMBL" id="QBKA01000002">
    <property type="protein sequence ID" value="RDC60877.1"/>
    <property type="molecule type" value="Genomic_DNA"/>
</dbReference>
<gene>
    <name evidence="1" type="ORF">HME9302_02093</name>
</gene>
<protein>
    <submittedName>
        <fullName evidence="1">Uncharacterized protein</fullName>
    </submittedName>
</protein>
<dbReference type="AlphaFoldDB" id="A0A369QCB4"/>
<sequence>MTTKAIPDDAIIADVLPTLNDREEYVRVVLGNLHECQKEHDTCSVRIGITGEGKAPYYRIDYTDTDGSMGLYDSYAGKIAGKGMDTHEDTWSSRSMSKDEVAELLGQIRKRK</sequence>
<organism evidence="1 2">
    <name type="scientific">Alteripontixanthobacter maritimus</name>
    <dbReference type="NCBI Taxonomy" id="2161824"/>
    <lineage>
        <taxon>Bacteria</taxon>
        <taxon>Pseudomonadati</taxon>
        <taxon>Pseudomonadota</taxon>
        <taxon>Alphaproteobacteria</taxon>
        <taxon>Sphingomonadales</taxon>
        <taxon>Erythrobacteraceae</taxon>
        <taxon>Alteripontixanthobacter</taxon>
    </lineage>
</organism>
<accession>A0A369QCB4</accession>
<dbReference type="Proteomes" id="UP000253727">
    <property type="component" value="Unassembled WGS sequence"/>
</dbReference>
<evidence type="ECO:0000313" key="1">
    <source>
        <dbReference type="EMBL" id="RDC60877.1"/>
    </source>
</evidence>
<reference evidence="1 2" key="1">
    <citation type="submission" date="2018-04" db="EMBL/GenBank/DDBJ databases">
        <title>Altererythrobacter sp. HME9302 genome sequencing and assembly.</title>
        <authorList>
            <person name="Kang H."/>
            <person name="Kim H."/>
            <person name="Joh K."/>
        </authorList>
    </citation>
    <scope>NUCLEOTIDE SEQUENCE [LARGE SCALE GENOMIC DNA]</scope>
    <source>
        <strain evidence="1 2">HME9302</strain>
    </source>
</reference>
<dbReference type="OrthoDB" id="7999771at2"/>
<proteinExistence type="predicted"/>